<gene>
    <name evidence="1" type="ORF">BRYFOR_09735</name>
</gene>
<name>C6LM36_9FIRM</name>
<evidence type="ECO:0000313" key="2">
    <source>
        <dbReference type="Proteomes" id="UP000005561"/>
    </source>
</evidence>
<sequence>MSVAGLMPYKSAFFCVCLHTSMRKLRNTGFARLHSFPQKTPEYKRIPGRINLFIRGTTRIHRIRGFCLKSI</sequence>
<dbReference type="Proteomes" id="UP000005561">
    <property type="component" value="Unassembled WGS sequence"/>
</dbReference>
<keyword evidence="2" id="KW-1185">Reference proteome</keyword>
<organism evidence="1 2">
    <name type="scientific">Marvinbryantia formatexigens DSM 14469</name>
    <dbReference type="NCBI Taxonomy" id="478749"/>
    <lineage>
        <taxon>Bacteria</taxon>
        <taxon>Bacillati</taxon>
        <taxon>Bacillota</taxon>
        <taxon>Clostridia</taxon>
        <taxon>Lachnospirales</taxon>
        <taxon>Lachnospiraceae</taxon>
        <taxon>Marvinbryantia</taxon>
    </lineage>
</organism>
<evidence type="ECO:0000313" key="1">
    <source>
        <dbReference type="EMBL" id="EET58294.1"/>
    </source>
</evidence>
<proteinExistence type="predicted"/>
<accession>C6LM36</accession>
<dbReference type="EMBL" id="ACCL02000037">
    <property type="protein sequence ID" value="EET58294.1"/>
    <property type="molecule type" value="Genomic_DNA"/>
</dbReference>
<dbReference type="AlphaFoldDB" id="C6LM36"/>
<protein>
    <submittedName>
        <fullName evidence="1">Uncharacterized protein</fullName>
    </submittedName>
</protein>
<reference evidence="1" key="1">
    <citation type="submission" date="2009-07" db="EMBL/GenBank/DDBJ databases">
        <authorList>
            <person name="Weinstock G."/>
            <person name="Sodergren E."/>
            <person name="Clifton S."/>
            <person name="Fulton L."/>
            <person name="Fulton B."/>
            <person name="Courtney L."/>
            <person name="Fronick C."/>
            <person name="Harrison M."/>
            <person name="Strong C."/>
            <person name="Farmer C."/>
            <person name="Delahaunty K."/>
            <person name="Markovic C."/>
            <person name="Hall O."/>
            <person name="Minx P."/>
            <person name="Tomlinson C."/>
            <person name="Mitreva M."/>
            <person name="Nelson J."/>
            <person name="Hou S."/>
            <person name="Wollam A."/>
            <person name="Pepin K.H."/>
            <person name="Johnson M."/>
            <person name="Bhonagiri V."/>
            <person name="Nash W.E."/>
            <person name="Warren W."/>
            <person name="Chinwalla A."/>
            <person name="Mardis E.R."/>
            <person name="Wilson R.K."/>
        </authorList>
    </citation>
    <scope>NUCLEOTIDE SEQUENCE [LARGE SCALE GENOMIC DNA]</scope>
    <source>
        <strain evidence="1">DSM 14469</strain>
    </source>
</reference>
<comment type="caution">
    <text evidence="1">The sequence shown here is derived from an EMBL/GenBank/DDBJ whole genome shotgun (WGS) entry which is preliminary data.</text>
</comment>